<protein>
    <submittedName>
        <fullName evidence="3">Competence protein ComEC</fullName>
    </submittedName>
</protein>
<dbReference type="InterPro" id="IPR004477">
    <property type="entry name" value="ComEC_N"/>
</dbReference>
<feature type="transmembrane region" description="Helical" evidence="1">
    <location>
        <begin position="195"/>
        <end position="226"/>
    </location>
</feature>
<sequence length="349" mass="41948">MLLFYQIKNLLYTFWYDKEINANFQVIGIKNKIIEVRNYFNLKFSVTNLQKQDFHLYQFLNIQGILNKEKHQIIIKQTTELTNWDFRHWLFKFYSGYDGYKQTLIPMTFGYTYGESQLLSDVSEIGILHILIISGFHFNIIYAVFERIFKKHKWIATVFIWIYWFVCSWSFSVNRAFMFKTIPKKKIFAKNENRYLFIAFICLLINNQNYVGIGLFITFSLSYLLLFTKNFKTFKDRVYISFFLWFISVLFISFLSKQINLLSIFIAPLFGLIYEVILLLSLILFWFPIIGYLLSASIMNIIYLLKKFVIAINLDFIFNKEIIVVMLYKSCLGVMYYFKFREAKVLMNK</sequence>
<accession>A0A4R7UCM4</accession>
<feature type="transmembrane region" description="Helical" evidence="1">
    <location>
        <begin position="238"/>
        <end position="255"/>
    </location>
</feature>
<keyword evidence="1" id="KW-1133">Transmembrane helix</keyword>
<feature type="transmembrane region" description="Helical" evidence="1">
    <location>
        <begin position="154"/>
        <end position="174"/>
    </location>
</feature>
<evidence type="ECO:0000256" key="1">
    <source>
        <dbReference type="SAM" id="Phobius"/>
    </source>
</evidence>
<organism evidence="3 4">
    <name type="scientific">Mycoplasmopsis mustelae</name>
    <dbReference type="NCBI Taxonomy" id="171289"/>
    <lineage>
        <taxon>Bacteria</taxon>
        <taxon>Bacillati</taxon>
        <taxon>Mycoplasmatota</taxon>
        <taxon>Mycoplasmoidales</taxon>
        <taxon>Metamycoplasmataceae</taxon>
        <taxon>Mycoplasmopsis</taxon>
    </lineage>
</organism>
<reference evidence="3 4" key="1">
    <citation type="submission" date="2019-03" db="EMBL/GenBank/DDBJ databases">
        <title>Genomic Encyclopedia of Archaeal and Bacterial Type Strains, Phase II (KMG-II): from individual species to whole genera.</title>
        <authorList>
            <person name="Goeker M."/>
        </authorList>
    </citation>
    <scope>NUCLEOTIDE SEQUENCE [LARGE SCALE GENOMIC DNA]</scope>
    <source>
        <strain evidence="3 4">ATCC 35214</strain>
    </source>
</reference>
<dbReference type="EMBL" id="SOCN01000001">
    <property type="protein sequence ID" value="TDV24178.1"/>
    <property type="molecule type" value="Genomic_DNA"/>
</dbReference>
<gene>
    <name evidence="3" type="ORF">BCF59_0126</name>
</gene>
<feature type="transmembrane region" description="Helical" evidence="1">
    <location>
        <begin position="289"/>
        <end position="305"/>
    </location>
</feature>
<keyword evidence="1" id="KW-0812">Transmembrane</keyword>
<proteinExistence type="predicted"/>
<comment type="caution">
    <text evidence="3">The sequence shown here is derived from an EMBL/GenBank/DDBJ whole genome shotgun (WGS) entry which is preliminary data.</text>
</comment>
<feature type="domain" description="ComEC/Rec2-related protein" evidence="2">
    <location>
        <begin position="115"/>
        <end position="312"/>
    </location>
</feature>
<dbReference type="Pfam" id="PF03772">
    <property type="entry name" value="Competence"/>
    <property type="match status" value="1"/>
</dbReference>
<evidence type="ECO:0000313" key="4">
    <source>
        <dbReference type="Proteomes" id="UP000295757"/>
    </source>
</evidence>
<evidence type="ECO:0000259" key="2">
    <source>
        <dbReference type="Pfam" id="PF03772"/>
    </source>
</evidence>
<feature type="transmembrane region" description="Helical" evidence="1">
    <location>
        <begin position="262"/>
        <end position="283"/>
    </location>
</feature>
<feature type="transmembrane region" description="Helical" evidence="1">
    <location>
        <begin position="317"/>
        <end position="338"/>
    </location>
</feature>
<keyword evidence="1" id="KW-0472">Membrane</keyword>
<keyword evidence="4" id="KW-1185">Reference proteome</keyword>
<name>A0A4R7UCM4_9BACT</name>
<dbReference type="AlphaFoldDB" id="A0A4R7UCM4"/>
<feature type="transmembrane region" description="Helical" evidence="1">
    <location>
        <begin position="125"/>
        <end position="142"/>
    </location>
</feature>
<evidence type="ECO:0000313" key="3">
    <source>
        <dbReference type="EMBL" id="TDV24178.1"/>
    </source>
</evidence>
<dbReference type="Proteomes" id="UP000295757">
    <property type="component" value="Unassembled WGS sequence"/>
</dbReference>